<proteinExistence type="predicted"/>
<evidence type="ECO:0000313" key="1">
    <source>
        <dbReference type="EMBL" id="EHJ93170.1"/>
    </source>
</evidence>
<dbReference type="AlphaFoldDB" id="A0A7U9C0Z3"/>
<name>A0A7U9C0Z3_9GAMM</name>
<sequence length="37" mass="3921">MVEKAIWALSAIGRDADATLVVALLLLLSPSTIIKAR</sequence>
<reference evidence="1 2" key="1">
    <citation type="submission" date="2011-10" db="EMBL/GenBank/DDBJ databases">
        <authorList>
            <person name="Quillaguamn J."/>
            <person name="Guzmn D."/>
            <person name="Balderrama-Subieta A."/>
            <person name="Cardona-Ortuo C."/>
            <person name="Guevara-Martnez M."/>
            <person name="Callisaya-Quispe N."/>
        </authorList>
    </citation>
    <scope>NUCLEOTIDE SEQUENCE [LARGE SCALE GENOMIC DNA]</scope>
    <source>
        <strain evidence="1 2">LC1</strain>
    </source>
</reference>
<dbReference type="EMBL" id="JH393257">
    <property type="protein sequence ID" value="EHJ93170.1"/>
    <property type="molecule type" value="Genomic_DNA"/>
</dbReference>
<gene>
    <name evidence="1" type="ORF">KUC_0115</name>
</gene>
<accession>A0A7U9C0Z3</accession>
<organism evidence="1 2">
    <name type="scientific">Vreelandella boliviensis LC1</name>
    <dbReference type="NCBI Taxonomy" id="1072583"/>
    <lineage>
        <taxon>Bacteria</taxon>
        <taxon>Pseudomonadati</taxon>
        <taxon>Pseudomonadota</taxon>
        <taxon>Gammaproteobacteria</taxon>
        <taxon>Oceanospirillales</taxon>
        <taxon>Halomonadaceae</taxon>
        <taxon>Vreelandella</taxon>
    </lineage>
</organism>
<dbReference type="Proteomes" id="UP000005756">
    <property type="component" value="Unassembled WGS sequence"/>
</dbReference>
<evidence type="ECO:0000313" key="2">
    <source>
        <dbReference type="Proteomes" id="UP000005756"/>
    </source>
</evidence>
<protein>
    <submittedName>
        <fullName evidence="1">Uncharacterized protein</fullName>
    </submittedName>
</protein>